<reference evidence="1" key="1">
    <citation type="journal article" date="2014" name="Genome Announc.">
        <title>Draft Genome Sequences of Two Lactobacillus Strains, L. farraginis JCM 14108T and L. composti JCM 14202T, Isolated from Compost of Distilled Shochu Residue.</title>
        <authorList>
            <person name="Yuki M."/>
            <person name="Oshima K."/>
            <person name="Suda W."/>
            <person name="Kitahara M."/>
            <person name="Kitamura K."/>
            <person name="Iida T."/>
            <person name="Hattori M."/>
            <person name="Ohkuma M."/>
        </authorList>
    </citation>
    <scope>NUCLEOTIDE SEQUENCE [LARGE SCALE GENOMIC DNA]</scope>
    <source>
        <strain evidence="1">JCM 14108</strain>
    </source>
</reference>
<dbReference type="EMBL" id="AZFY01000004">
    <property type="protein sequence ID" value="KRM13267.1"/>
    <property type="molecule type" value="Genomic_DNA"/>
</dbReference>
<dbReference type="Pfam" id="PF09566">
    <property type="entry name" value="RE_SacI"/>
    <property type="match status" value="1"/>
</dbReference>
<comment type="caution">
    <text evidence="1">The sequence shown here is derived from an EMBL/GenBank/DDBJ whole genome shotgun (WGS) entry which is preliminary data.</text>
</comment>
<keyword evidence="4" id="KW-1185">Reference proteome</keyword>
<gene>
    <name evidence="2" type="ORF">FD41_GL002664</name>
    <name evidence="1" type="ORF">JCM14108_3047</name>
</gene>
<organism evidence="1 3">
    <name type="scientific">Lentilactobacillus farraginis DSM 18382 = JCM 14108</name>
    <dbReference type="NCBI Taxonomy" id="1423743"/>
    <lineage>
        <taxon>Bacteria</taxon>
        <taxon>Bacillati</taxon>
        <taxon>Bacillota</taxon>
        <taxon>Bacilli</taxon>
        <taxon>Lactobacillales</taxon>
        <taxon>Lactobacillaceae</taxon>
        <taxon>Lentilactobacillus</taxon>
    </lineage>
</organism>
<evidence type="ECO:0000313" key="1">
    <source>
        <dbReference type="EMBL" id="GAF37956.1"/>
    </source>
</evidence>
<dbReference type="AlphaFoldDB" id="X0PMC2"/>
<accession>X0PMC2</accession>
<dbReference type="InterPro" id="IPR019066">
    <property type="entry name" value="Restrct_endonuc_II_SacI"/>
</dbReference>
<sequence>MSISIEKNEQSEMTKNLIKALDKVETSKATNEFTNGLTSQQFNLLEKIFLGDHKTYKYILLAALTAKYTVPKVNILSLQAKANVPGAYDNRSLLKNIIVPFERKYLNNQLGGSNEPGANKPARYEMLDKSNAVRRGSDQDKLNTLVDVLPTFDDKNLFNAICYSLYLVINDYFSINVNNMKLSNSTQIELYNRLILLNSKPIEGQTLPLVIAYLFSEYVNSFIPNGKLLIHPVNEAGTSSLEVGDIDIVNNLNNKLIYTIETKDKKFNLDDIEHAAQKAGNAGLRNLFFIYGESVVDYASKQTLSKWQRIIYQRHNVFVAIQSIYEITKTFIALCDLNDSSKAVKLIADLAKNAKMNDKAKEQVSKSFI</sequence>
<dbReference type="Proteomes" id="UP000051966">
    <property type="component" value="Unassembled WGS sequence"/>
</dbReference>
<proteinExistence type="predicted"/>
<dbReference type="Proteomes" id="UP000019488">
    <property type="component" value="Unassembled WGS sequence"/>
</dbReference>
<dbReference type="EMBL" id="BAKI01000057">
    <property type="protein sequence ID" value="GAF37956.1"/>
    <property type="molecule type" value="Genomic_DNA"/>
</dbReference>
<evidence type="ECO:0000313" key="2">
    <source>
        <dbReference type="EMBL" id="KRM13267.1"/>
    </source>
</evidence>
<evidence type="ECO:0000313" key="3">
    <source>
        <dbReference type="Proteomes" id="UP000019488"/>
    </source>
</evidence>
<dbReference type="PATRIC" id="fig|1423743.5.peg.2739"/>
<dbReference type="REBASE" id="85151">
    <property type="entry name" value="Lfa14108ORF3048P"/>
</dbReference>
<dbReference type="eggNOG" id="ENOG502ZBV8">
    <property type="taxonomic scope" value="Bacteria"/>
</dbReference>
<reference evidence="2 4" key="2">
    <citation type="journal article" date="2015" name="Genome Announc.">
        <title>Expanding the biotechnology potential of lactobacilli through comparative genomics of 213 strains and associated genera.</title>
        <authorList>
            <person name="Sun Z."/>
            <person name="Harris H.M."/>
            <person name="McCann A."/>
            <person name="Guo C."/>
            <person name="Argimon S."/>
            <person name="Zhang W."/>
            <person name="Yang X."/>
            <person name="Jeffery I.B."/>
            <person name="Cooney J.C."/>
            <person name="Kagawa T.F."/>
            <person name="Liu W."/>
            <person name="Song Y."/>
            <person name="Salvetti E."/>
            <person name="Wrobel A."/>
            <person name="Rasinkangas P."/>
            <person name="Parkhill J."/>
            <person name="Rea M.C."/>
            <person name="O'Sullivan O."/>
            <person name="Ritari J."/>
            <person name="Douillard F.P."/>
            <person name="Paul Ross R."/>
            <person name="Yang R."/>
            <person name="Briner A.E."/>
            <person name="Felis G.E."/>
            <person name="de Vos W.M."/>
            <person name="Barrangou R."/>
            <person name="Klaenhammer T.R."/>
            <person name="Caufield P.W."/>
            <person name="Cui Y."/>
            <person name="Zhang H."/>
            <person name="O'Toole P.W."/>
        </authorList>
    </citation>
    <scope>NUCLEOTIDE SEQUENCE [LARGE SCALE GENOMIC DNA]</scope>
    <source>
        <strain evidence="2 4">DSM 18382</strain>
    </source>
</reference>
<protein>
    <submittedName>
        <fullName evidence="1">Uncharacterized protein</fullName>
    </submittedName>
</protein>
<dbReference type="OrthoDB" id="7059673at2"/>
<evidence type="ECO:0000313" key="4">
    <source>
        <dbReference type="Proteomes" id="UP000051966"/>
    </source>
</evidence>
<dbReference type="RefSeq" id="WP_035181296.1">
    <property type="nucleotide sequence ID" value="NZ_AZFY01000004.1"/>
</dbReference>
<name>X0PMC2_9LACO</name>